<dbReference type="NCBIfam" id="NF004162">
    <property type="entry name" value="PRK05627.1-5"/>
    <property type="match status" value="1"/>
</dbReference>
<evidence type="ECO:0000259" key="9">
    <source>
        <dbReference type="SMART" id="SM00904"/>
    </source>
</evidence>
<sequence length="281" mass="31897">MKSFLSMVENENVRGIALGKFDGMHLAHRALFTHLPPQSVLLCIESTGNLLTPHKELYSPYPIISVAFEEIMQWSGEYFMQILKDKFPLLQTIVVGYDFAFGKDRAFNASDLPHLFSGEVIIVPQFCINGIGVHSSLIREFIRYGDMENANAMLGRYYAIQGRVITGQNLGAKALYATINLHTQRYVLPQDGVYASFTRVNDEILPSVCFVGHRLSTDRAFSIESHILEKEIYLKSNVTDIYFVQKIRDNQSFSDLSLLKKRITQDIIESKQILSHVQIPS</sequence>
<dbReference type="SUPFAM" id="SSF82114">
    <property type="entry name" value="Riboflavin kinase-like"/>
    <property type="match status" value="1"/>
</dbReference>
<dbReference type="GO" id="GO:0003919">
    <property type="term" value="F:FMN adenylyltransferase activity"/>
    <property type="evidence" value="ECO:0007669"/>
    <property type="project" value="UniProtKB-EC"/>
</dbReference>
<dbReference type="GO" id="GO:0008531">
    <property type="term" value="F:riboflavin kinase activity"/>
    <property type="evidence" value="ECO:0007669"/>
    <property type="project" value="UniProtKB-EC"/>
</dbReference>
<dbReference type="EC" id="2.7.1.26" evidence="8"/>
<dbReference type="InterPro" id="IPR015865">
    <property type="entry name" value="Riboflavin_kinase_bac/euk"/>
</dbReference>
<dbReference type="InterPro" id="IPR014729">
    <property type="entry name" value="Rossmann-like_a/b/a_fold"/>
</dbReference>
<evidence type="ECO:0000256" key="3">
    <source>
        <dbReference type="ARBA" id="ARBA00022643"/>
    </source>
</evidence>
<dbReference type="EMBL" id="CP145316">
    <property type="protein sequence ID" value="XAM18433.1"/>
    <property type="molecule type" value="Genomic_DNA"/>
</dbReference>
<keyword evidence="8 10" id="KW-0548">Nucleotidyltransferase</keyword>
<accession>A0ABZ3F5J2</accession>
<name>A0ABZ3F5J2_9HELI</name>
<comment type="catalytic activity">
    <reaction evidence="8">
        <text>FMN + ATP + H(+) = FAD + diphosphate</text>
        <dbReference type="Rhea" id="RHEA:17237"/>
        <dbReference type="ChEBI" id="CHEBI:15378"/>
        <dbReference type="ChEBI" id="CHEBI:30616"/>
        <dbReference type="ChEBI" id="CHEBI:33019"/>
        <dbReference type="ChEBI" id="CHEBI:57692"/>
        <dbReference type="ChEBI" id="CHEBI:58210"/>
        <dbReference type="EC" id="2.7.7.2"/>
    </reaction>
</comment>
<keyword evidence="8 10" id="KW-0418">Kinase</keyword>
<evidence type="ECO:0000256" key="8">
    <source>
        <dbReference type="PIRNR" id="PIRNR004491"/>
    </source>
</evidence>
<evidence type="ECO:0000256" key="4">
    <source>
        <dbReference type="ARBA" id="ARBA00022679"/>
    </source>
</evidence>
<protein>
    <recommendedName>
        <fullName evidence="8">Riboflavin biosynthesis protein</fullName>
    </recommendedName>
    <domain>
        <recommendedName>
            <fullName evidence="8">Riboflavin kinase</fullName>
            <ecNumber evidence="8">2.7.1.26</ecNumber>
        </recommendedName>
        <alternativeName>
            <fullName evidence="8">Flavokinase</fullName>
        </alternativeName>
    </domain>
    <domain>
        <recommendedName>
            <fullName evidence="8">FMN adenylyltransferase</fullName>
            <ecNumber evidence="8">2.7.7.2</ecNumber>
        </recommendedName>
        <alternativeName>
            <fullName evidence="8">FAD pyrophosphorylase</fullName>
        </alternativeName>
        <alternativeName>
            <fullName evidence="8">FAD synthase</fullName>
        </alternativeName>
    </domain>
</protein>
<comment type="function">
    <text evidence="1">Catalyzes the phosphorylation of riboflavin to FMN followed by the adenylation of FMN to FAD.</text>
</comment>
<dbReference type="SMART" id="SM00904">
    <property type="entry name" value="Flavokinase"/>
    <property type="match status" value="1"/>
</dbReference>
<dbReference type="EC" id="2.7.7.2" evidence="8"/>
<evidence type="ECO:0000256" key="2">
    <source>
        <dbReference type="ARBA" id="ARBA00022630"/>
    </source>
</evidence>
<dbReference type="PANTHER" id="PTHR22749:SF6">
    <property type="entry name" value="RIBOFLAVIN KINASE"/>
    <property type="match status" value="1"/>
</dbReference>
<dbReference type="Gene3D" id="2.40.30.30">
    <property type="entry name" value="Riboflavin kinase-like"/>
    <property type="match status" value="1"/>
</dbReference>
<organism evidence="10 11">
    <name type="scientific">Helicobacter mastomyrinus</name>
    <dbReference type="NCBI Taxonomy" id="287948"/>
    <lineage>
        <taxon>Bacteria</taxon>
        <taxon>Pseudomonadati</taxon>
        <taxon>Campylobacterota</taxon>
        <taxon>Epsilonproteobacteria</taxon>
        <taxon>Campylobacterales</taxon>
        <taxon>Helicobacteraceae</taxon>
        <taxon>Helicobacter</taxon>
    </lineage>
</organism>
<dbReference type="InterPro" id="IPR023468">
    <property type="entry name" value="Riboflavin_kinase"/>
</dbReference>
<evidence type="ECO:0000256" key="1">
    <source>
        <dbReference type="ARBA" id="ARBA00002121"/>
    </source>
</evidence>
<dbReference type="Gene3D" id="3.40.50.620">
    <property type="entry name" value="HUPs"/>
    <property type="match status" value="1"/>
</dbReference>
<dbReference type="InterPro" id="IPR023465">
    <property type="entry name" value="Riboflavin_kinase_dom_sf"/>
</dbReference>
<comment type="similarity">
    <text evidence="8">Belongs to the ribF family.</text>
</comment>
<evidence type="ECO:0000313" key="10">
    <source>
        <dbReference type="EMBL" id="XAM18433.1"/>
    </source>
</evidence>
<keyword evidence="4 8" id="KW-0808">Transferase</keyword>
<dbReference type="SUPFAM" id="SSF52374">
    <property type="entry name" value="Nucleotidylyl transferase"/>
    <property type="match status" value="1"/>
</dbReference>
<dbReference type="InterPro" id="IPR002606">
    <property type="entry name" value="Riboflavin_kinase_bac"/>
</dbReference>
<keyword evidence="5 8" id="KW-0547">Nucleotide-binding</keyword>
<reference evidence="10 11" key="1">
    <citation type="submission" date="2024-02" db="EMBL/GenBank/DDBJ databases">
        <title>Genome and pathogenicity analysis of Helicobacter mastomyrinus isolated from mice.</title>
        <authorList>
            <person name="Zhu L."/>
        </authorList>
    </citation>
    <scope>NUCLEOTIDE SEQUENCE [LARGE SCALE GENOMIC DNA]</scope>
    <source>
        <strain evidence="10 11">Hm-17</strain>
    </source>
</reference>
<keyword evidence="2 8" id="KW-0285">Flavoprotein</keyword>
<dbReference type="PIRSF" id="PIRSF004491">
    <property type="entry name" value="FAD_Synth"/>
    <property type="match status" value="1"/>
</dbReference>
<evidence type="ECO:0000256" key="6">
    <source>
        <dbReference type="ARBA" id="ARBA00022840"/>
    </source>
</evidence>
<comment type="pathway">
    <text evidence="8">Cofactor biosynthesis; FAD biosynthesis; FAD from FMN: step 1/1.</text>
</comment>
<keyword evidence="6 8" id="KW-0067">ATP-binding</keyword>
<comment type="catalytic activity">
    <reaction evidence="7 8">
        <text>riboflavin + ATP = FMN + ADP + H(+)</text>
        <dbReference type="Rhea" id="RHEA:14357"/>
        <dbReference type="ChEBI" id="CHEBI:15378"/>
        <dbReference type="ChEBI" id="CHEBI:30616"/>
        <dbReference type="ChEBI" id="CHEBI:57986"/>
        <dbReference type="ChEBI" id="CHEBI:58210"/>
        <dbReference type="ChEBI" id="CHEBI:456216"/>
        <dbReference type="EC" id="2.7.1.26"/>
    </reaction>
</comment>
<feature type="domain" description="Riboflavin kinase" evidence="9">
    <location>
        <begin position="153"/>
        <end position="275"/>
    </location>
</feature>
<dbReference type="PANTHER" id="PTHR22749">
    <property type="entry name" value="RIBOFLAVIN KINASE/FMN ADENYLYLTRANSFERASE"/>
    <property type="match status" value="1"/>
</dbReference>
<evidence type="ECO:0000256" key="7">
    <source>
        <dbReference type="ARBA" id="ARBA00047880"/>
    </source>
</evidence>
<keyword evidence="3 8" id="KW-0288">FMN</keyword>
<evidence type="ECO:0000256" key="5">
    <source>
        <dbReference type="ARBA" id="ARBA00022741"/>
    </source>
</evidence>
<gene>
    <name evidence="10" type="ORF">V3I05_01760</name>
</gene>
<keyword evidence="8" id="KW-0274">FAD</keyword>
<evidence type="ECO:0000313" key="11">
    <source>
        <dbReference type="Proteomes" id="UP001434737"/>
    </source>
</evidence>
<comment type="pathway">
    <text evidence="8">Cofactor biosynthesis; FMN biosynthesis; FMN from riboflavin (ATP route): step 1/1.</text>
</comment>
<dbReference type="Proteomes" id="UP001434737">
    <property type="component" value="Chromosome"/>
</dbReference>
<keyword evidence="11" id="KW-1185">Reference proteome</keyword>
<proteinExistence type="inferred from homology"/>
<dbReference type="RefSeq" id="WP_295701934.1">
    <property type="nucleotide sequence ID" value="NZ_CP145316.1"/>
</dbReference>
<dbReference type="Pfam" id="PF01687">
    <property type="entry name" value="Flavokinase"/>
    <property type="match status" value="1"/>
</dbReference>